<accession>A0ABD3L9Q5</accession>
<dbReference type="PANTHER" id="PTHR34364">
    <property type="entry name" value="WAS/WASL-INTERACTING FAMILY PROTEIN"/>
    <property type="match status" value="1"/>
</dbReference>
<evidence type="ECO:0000256" key="1">
    <source>
        <dbReference type="SAM" id="MobiDB-lite"/>
    </source>
</evidence>
<reference evidence="2 3" key="1">
    <citation type="submission" date="2024-11" db="EMBL/GenBank/DDBJ databases">
        <title>Chromosome-level genome assembly of Eucalyptus globulus Labill. provides insights into its genome evolution.</title>
        <authorList>
            <person name="Li X."/>
        </authorList>
    </citation>
    <scope>NUCLEOTIDE SEQUENCE [LARGE SCALE GENOMIC DNA]</scope>
    <source>
        <strain evidence="2">CL2024</strain>
        <tissue evidence="2">Fresh tender leaves</tissue>
    </source>
</reference>
<organism evidence="2 3">
    <name type="scientific">Eucalyptus globulus</name>
    <name type="common">Tasmanian blue gum</name>
    <dbReference type="NCBI Taxonomy" id="34317"/>
    <lineage>
        <taxon>Eukaryota</taxon>
        <taxon>Viridiplantae</taxon>
        <taxon>Streptophyta</taxon>
        <taxon>Embryophyta</taxon>
        <taxon>Tracheophyta</taxon>
        <taxon>Spermatophyta</taxon>
        <taxon>Magnoliopsida</taxon>
        <taxon>eudicotyledons</taxon>
        <taxon>Gunneridae</taxon>
        <taxon>Pentapetalae</taxon>
        <taxon>rosids</taxon>
        <taxon>malvids</taxon>
        <taxon>Myrtales</taxon>
        <taxon>Myrtaceae</taxon>
        <taxon>Myrtoideae</taxon>
        <taxon>Eucalypteae</taxon>
        <taxon>Eucalyptus</taxon>
    </lineage>
</organism>
<dbReference type="PANTHER" id="PTHR34364:SF1">
    <property type="entry name" value="WAS_WASL-INTERACTING FAMILY PROTEIN"/>
    <property type="match status" value="1"/>
</dbReference>
<evidence type="ECO:0000313" key="3">
    <source>
        <dbReference type="Proteomes" id="UP001634007"/>
    </source>
</evidence>
<name>A0ABD3L9Q5_EUCGL</name>
<proteinExistence type="predicted"/>
<gene>
    <name evidence="2" type="ORF">ACJRO7_016126</name>
</gene>
<sequence>MWGSSDATKHHCSLQNAYIFSRAGKRDKIKTADRRVEESKAEKEVSASPPLNMDVYAEESLLQSLGREPVKILQPIPEEEKRELYKWILEEKRKVKPKNHEEKKQIDEEKAILKQFIRAESIPDL</sequence>
<feature type="compositionally biased region" description="Basic and acidic residues" evidence="1">
    <location>
        <begin position="31"/>
        <end position="45"/>
    </location>
</feature>
<keyword evidence="3" id="KW-1185">Reference proteome</keyword>
<protein>
    <submittedName>
        <fullName evidence="2">Uncharacterized protein</fullName>
    </submittedName>
</protein>
<dbReference type="AlphaFoldDB" id="A0ABD3L9Q5"/>
<dbReference type="Proteomes" id="UP001634007">
    <property type="component" value="Unassembled WGS sequence"/>
</dbReference>
<feature type="region of interest" description="Disordered" evidence="1">
    <location>
        <begin position="31"/>
        <end position="50"/>
    </location>
</feature>
<evidence type="ECO:0000313" key="2">
    <source>
        <dbReference type="EMBL" id="KAL3747293.1"/>
    </source>
</evidence>
<dbReference type="EMBL" id="JBJKBG010000003">
    <property type="protein sequence ID" value="KAL3747293.1"/>
    <property type="molecule type" value="Genomic_DNA"/>
</dbReference>
<comment type="caution">
    <text evidence="2">The sequence shown here is derived from an EMBL/GenBank/DDBJ whole genome shotgun (WGS) entry which is preliminary data.</text>
</comment>